<organism evidence="1 2">
    <name type="scientific">Aspergillus costaricaensis CBS 115574</name>
    <dbReference type="NCBI Taxonomy" id="1448317"/>
    <lineage>
        <taxon>Eukaryota</taxon>
        <taxon>Fungi</taxon>
        <taxon>Dikarya</taxon>
        <taxon>Ascomycota</taxon>
        <taxon>Pezizomycotina</taxon>
        <taxon>Eurotiomycetes</taxon>
        <taxon>Eurotiomycetidae</taxon>
        <taxon>Eurotiales</taxon>
        <taxon>Aspergillaceae</taxon>
        <taxon>Aspergillus</taxon>
        <taxon>Aspergillus subgen. Circumdati</taxon>
    </lineage>
</organism>
<reference evidence="1" key="1">
    <citation type="submission" date="2018-02" db="EMBL/GenBank/DDBJ databases">
        <title>The genomes of Aspergillus section Nigri reveals drivers in fungal speciation.</title>
        <authorList>
            <consortium name="DOE Joint Genome Institute"/>
            <person name="Vesth T.C."/>
            <person name="Nybo J."/>
            <person name="Theobald S."/>
            <person name="Brandl J."/>
            <person name="Frisvad J.C."/>
            <person name="Nielsen K.F."/>
            <person name="Lyhne E.K."/>
            <person name="Kogle M.E."/>
            <person name="Kuo A."/>
            <person name="Riley R."/>
            <person name="Clum A."/>
            <person name="Nolan M."/>
            <person name="Lipzen A."/>
            <person name="Salamov A."/>
            <person name="Henrissat B."/>
            <person name="Wiebenga A."/>
            <person name="De vries R.P."/>
            <person name="Grigoriev I.V."/>
            <person name="Mortensen U.H."/>
            <person name="Andersen M.R."/>
            <person name="Baker S.E."/>
        </authorList>
    </citation>
    <scope>NUCLEOTIDE SEQUENCE</scope>
    <source>
        <strain evidence="1">CBS 115574</strain>
    </source>
</reference>
<accession>A0ACD1IGV2</accession>
<evidence type="ECO:0000313" key="2">
    <source>
        <dbReference type="Proteomes" id="UP000249748"/>
    </source>
</evidence>
<protein>
    <submittedName>
        <fullName evidence="1">Uncharacterized protein</fullName>
    </submittedName>
</protein>
<dbReference type="EMBL" id="KZ824549">
    <property type="protein sequence ID" value="RAK88989.1"/>
    <property type="molecule type" value="Genomic_DNA"/>
</dbReference>
<keyword evidence="2" id="KW-1185">Reference proteome</keyword>
<proteinExistence type="predicted"/>
<feature type="non-terminal residue" evidence="1">
    <location>
        <position position="1"/>
    </location>
</feature>
<gene>
    <name evidence="1" type="ORF">BO79DRAFT_147704</name>
</gene>
<evidence type="ECO:0000313" key="1">
    <source>
        <dbReference type="EMBL" id="RAK88989.1"/>
    </source>
</evidence>
<name>A0ACD1IGV2_9EURO</name>
<sequence>VLWEDYYGDGTLSVINISRLNFLLLILTYTALLQPKYHITVPPEFMKYDIKCHVIDSLIATDTGRLLNIIYLREDIITPLTAETALALQELKNYLLGQKVQAEILQLILDYLPRGSVILMDNYRWLHARSHIRDPEHHLRRVCWDTRPFPTLLNDSSIVQ</sequence>
<dbReference type="Proteomes" id="UP000249748">
    <property type="component" value="Unassembled WGS sequence"/>
</dbReference>